<name>A0ABD2XLR5_9HYME</name>
<evidence type="ECO:0000313" key="3">
    <source>
        <dbReference type="EMBL" id="KAL3406141.1"/>
    </source>
</evidence>
<feature type="region of interest" description="Disordered" evidence="1">
    <location>
        <begin position="303"/>
        <end position="536"/>
    </location>
</feature>
<accession>A0ABD2XLR5</accession>
<feature type="compositionally biased region" description="Basic and acidic residues" evidence="1">
    <location>
        <begin position="592"/>
        <end position="601"/>
    </location>
</feature>
<dbReference type="PROSITE" id="PS00028">
    <property type="entry name" value="ZINC_FINGER_C2H2_1"/>
    <property type="match status" value="1"/>
</dbReference>
<feature type="compositionally biased region" description="Basic and acidic residues" evidence="1">
    <location>
        <begin position="364"/>
        <end position="382"/>
    </location>
</feature>
<feature type="compositionally biased region" description="Polar residues" evidence="1">
    <location>
        <begin position="936"/>
        <end position="968"/>
    </location>
</feature>
<feature type="compositionally biased region" description="Basic and acidic residues" evidence="1">
    <location>
        <begin position="970"/>
        <end position="985"/>
    </location>
</feature>
<feature type="compositionally biased region" description="Acidic residues" evidence="1">
    <location>
        <begin position="466"/>
        <end position="475"/>
    </location>
</feature>
<feature type="compositionally biased region" description="Basic and acidic residues" evidence="1">
    <location>
        <begin position="910"/>
        <end position="934"/>
    </location>
</feature>
<feature type="region of interest" description="Disordered" evidence="1">
    <location>
        <begin position="566"/>
        <end position="635"/>
    </location>
</feature>
<feature type="compositionally biased region" description="Low complexity" evidence="1">
    <location>
        <begin position="414"/>
        <end position="428"/>
    </location>
</feature>
<dbReference type="EMBL" id="JBJJXI010000019">
    <property type="protein sequence ID" value="KAL3406141.1"/>
    <property type="molecule type" value="Genomic_DNA"/>
</dbReference>
<dbReference type="Proteomes" id="UP001627154">
    <property type="component" value="Unassembled WGS sequence"/>
</dbReference>
<evidence type="ECO:0000259" key="2">
    <source>
        <dbReference type="PROSITE" id="PS00028"/>
    </source>
</evidence>
<organism evidence="3 4">
    <name type="scientific">Trichogramma kaykai</name>
    <dbReference type="NCBI Taxonomy" id="54128"/>
    <lineage>
        <taxon>Eukaryota</taxon>
        <taxon>Metazoa</taxon>
        <taxon>Ecdysozoa</taxon>
        <taxon>Arthropoda</taxon>
        <taxon>Hexapoda</taxon>
        <taxon>Insecta</taxon>
        <taxon>Pterygota</taxon>
        <taxon>Neoptera</taxon>
        <taxon>Endopterygota</taxon>
        <taxon>Hymenoptera</taxon>
        <taxon>Apocrita</taxon>
        <taxon>Proctotrupomorpha</taxon>
        <taxon>Chalcidoidea</taxon>
        <taxon>Trichogrammatidae</taxon>
        <taxon>Trichogramma</taxon>
    </lineage>
</organism>
<dbReference type="AlphaFoldDB" id="A0ABD2XLR5"/>
<reference evidence="3 4" key="1">
    <citation type="journal article" date="2024" name="bioRxiv">
        <title>A reference genome for Trichogramma kaykai: A tiny desert-dwelling parasitoid wasp with competing sex-ratio distorters.</title>
        <authorList>
            <person name="Culotta J."/>
            <person name="Lindsey A.R."/>
        </authorList>
    </citation>
    <scope>NUCLEOTIDE SEQUENCE [LARGE SCALE GENOMIC DNA]</scope>
    <source>
        <strain evidence="3 4">KSX58</strain>
    </source>
</reference>
<feature type="domain" description="C2H2-type" evidence="2">
    <location>
        <begin position="661"/>
        <end position="681"/>
    </location>
</feature>
<feature type="compositionally biased region" description="Low complexity" evidence="1">
    <location>
        <begin position="611"/>
        <end position="623"/>
    </location>
</feature>
<gene>
    <name evidence="3" type="ORF">TKK_001526</name>
</gene>
<sequence length="1073" mass="120766">MSEQQDLCRVCVSDEGGFLPMFKSEALSEITDTSLSNKICHKCAFEIKQCSVFIDKISKLHNKKFVANTCSLCSEPCTKNNQTLFKLSRLNNKDRAFLDRLHNLFNKNVIASTYSKSPCVCLNCRYSVDLLDDLKNLANEASSKFANIKNGTDVSNVPKTETLIANRKTTSIKSAVLDLTTPSASDSDSLSSMGSSKRLKKLRKTVAVDSNIKCEQCKTAITSDDTYKIHKTGVRVCKQCWHKYSPIKTNMKSKSKRKMIEYPLTKWCSILVDDVLKRLEEKGYNKVINKKGAVCYKVMNSNNMKAQSPGSETSGYGRSKSSRNKSRTPELSDELDTPLRSTRTKRRPHSLELKKIESSSQRKGKTETAKQKKPDSPAENKKSQNKRNFGSIEVDSDIHSDVLPSKRLRKSTNLSLPQTQKSSTTSPRSSRRSVRKRERNDSLDSSSSSRKSSRTQRKQNYREIEEVIDIVDDSNDEKQEDLNSNDSPNQDKENFKRPRYNRIASNDSDSSIVSDSGKTSCKLSAKVSKGKKMVTSESEEIDILKATDDETRDVVNETNKFDTTIEMDTTKTDDDDNNVTNTNDESDVIENSNEKDKENSKRGKTSRRSSRQSSIASSTQSSRRSSRKLKSASIKVVESIEISDTDEANSVKEETEQSYTCKICDKVYENKIFGLQHELTHMEIKLHQVKIPEIKLRSDSDADEHHNKNKSKKETTEIIENVQTKNLEQSEQEENNINSENENDECVQDVNMTNESNDRTEEKEKDKSKFNNANNIDKKSTVEIENIDDSKSKDESEKKEKVESEDESNSVDPKVTDSNALIKENDVAEDKKDDSNLNEAKEVVKLSKKKSGAETHGSDSGDDEGSPLCEVNSVSPVVDSDENSGERVIVNFDDSPQPTENENATVVEVDDSHVTDTTAHDEVQQAHTESDELVVRSSNNTDIEMTSNKNEVESTSNTLEESSVTKNGRSCKEVHENGNESRQGDENNDNNTEDEALNQESLEELMRRKGLQVVDEVEEDSQSPKKQIDIEVDTKVIEQNVDVMEEESVNDGLQKDEVQELENNVQNCDIPTL</sequence>
<feature type="compositionally biased region" description="Low complexity" evidence="1">
    <location>
        <begin position="505"/>
        <end position="520"/>
    </location>
</feature>
<feature type="region of interest" description="Disordered" evidence="1">
    <location>
        <begin position="722"/>
        <end position="1027"/>
    </location>
</feature>
<feature type="compositionally biased region" description="Basic and acidic residues" evidence="1">
    <location>
        <begin position="776"/>
        <end position="802"/>
    </location>
</feature>
<keyword evidence="4" id="KW-1185">Reference proteome</keyword>
<proteinExistence type="predicted"/>
<feature type="compositionally biased region" description="Polar residues" evidence="1">
    <location>
        <begin position="303"/>
        <end position="316"/>
    </location>
</feature>
<feature type="compositionally biased region" description="Basic and acidic residues" evidence="1">
    <location>
        <begin position="823"/>
        <end position="859"/>
    </location>
</feature>
<dbReference type="InterPro" id="IPR013087">
    <property type="entry name" value="Znf_C2H2_type"/>
</dbReference>
<dbReference type="InterPro" id="IPR012934">
    <property type="entry name" value="Znf_AD"/>
</dbReference>
<protein>
    <recommendedName>
        <fullName evidence="2">C2H2-type domain-containing protein</fullName>
    </recommendedName>
</protein>
<evidence type="ECO:0000313" key="4">
    <source>
        <dbReference type="Proteomes" id="UP001627154"/>
    </source>
</evidence>
<feature type="compositionally biased region" description="Polar residues" evidence="1">
    <location>
        <begin position="894"/>
        <end position="904"/>
    </location>
</feature>
<evidence type="ECO:0000256" key="1">
    <source>
        <dbReference type="SAM" id="MobiDB-lite"/>
    </source>
</evidence>
<feature type="region of interest" description="Disordered" evidence="1">
    <location>
        <begin position="697"/>
        <end position="716"/>
    </location>
</feature>
<dbReference type="SMART" id="SM00868">
    <property type="entry name" value="zf-AD"/>
    <property type="match status" value="2"/>
</dbReference>
<comment type="caution">
    <text evidence="3">The sequence shown here is derived from an EMBL/GenBank/DDBJ whole genome shotgun (WGS) entry which is preliminary data.</text>
</comment>
<feature type="compositionally biased region" description="Acidic residues" evidence="1">
    <location>
        <begin position="986"/>
        <end position="1003"/>
    </location>
</feature>
<feature type="compositionally biased region" description="Basic and acidic residues" evidence="1">
    <location>
        <begin position="756"/>
        <end position="769"/>
    </location>
</feature>